<dbReference type="PANTHER" id="PTHR38107">
    <property type="match status" value="1"/>
</dbReference>
<dbReference type="EMBL" id="CQEM01000021">
    <property type="protein sequence ID" value="CNL75370.1"/>
    <property type="molecule type" value="Genomic_DNA"/>
</dbReference>
<dbReference type="HAMAP" id="MF_04110">
    <property type="entry name" value="ENDOLYSIN_T4"/>
    <property type="match status" value="1"/>
</dbReference>
<dbReference type="Proteomes" id="UP000040088">
    <property type="component" value="Unassembled WGS sequence"/>
</dbReference>
<comment type="similarity">
    <text evidence="6">Belongs to the glycosyl hydrolase 24 family.</text>
</comment>
<dbReference type="InterPro" id="IPR002196">
    <property type="entry name" value="Glyco_hydro_24"/>
</dbReference>
<dbReference type="InterPro" id="IPR023346">
    <property type="entry name" value="Lysozyme-like_dom_sf"/>
</dbReference>
<evidence type="ECO:0000313" key="9">
    <source>
        <dbReference type="Proteomes" id="UP000040088"/>
    </source>
</evidence>
<organism evidence="8 9">
    <name type="scientific">Yersinia aleksiciae</name>
    <dbReference type="NCBI Taxonomy" id="263819"/>
    <lineage>
        <taxon>Bacteria</taxon>
        <taxon>Pseudomonadati</taxon>
        <taxon>Pseudomonadota</taxon>
        <taxon>Gammaproteobacteria</taxon>
        <taxon>Enterobacterales</taxon>
        <taxon>Yersiniaceae</taxon>
        <taxon>Yersinia</taxon>
    </lineage>
</organism>
<dbReference type="HAMAP" id="MF_04136">
    <property type="entry name" value="SAR_ENDOLYSIN"/>
    <property type="match status" value="1"/>
</dbReference>
<sequence length="162" mass="17536">MAVSSPLMKKIYGVVAGGAMAIAIALVGGSDGLEGREYMPYRDVVGVLTVCDGHTGKDIIPSKRYSDAECDALLHKDLIPVFAAIDRIVKVPMSDFRKAALASFGYNVGITAMTNSTMVKKLNRGDTSGACDELRRWIKAGGKVWKGLVNRREVERELCLMP</sequence>
<dbReference type="GO" id="GO:0042742">
    <property type="term" value="P:defense response to bacterium"/>
    <property type="evidence" value="ECO:0007669"/>
    <property type="project" value="UniProtKB-KW"/>
</dbReference>
<dbReference type="CDD" id="cd16900">
    <property type="entry name" value="endolysin_R21-like"/>
    <property type="match status" value="1"/>
</dbReference>
<evidence type="ECO:0000256" key="6">
    <source>
        <dbReference type="RuleBase" id="RU003788"/>
    </source>
</evidence>
<dbReference type="PANTHER" id="PTHR38107:SF3">
    <property type="entry name" value="LYSOZYME RRRD-RELATED"/>
    <property type="match status" value="1"/>
</dbReference>
<evidence type="ECO:0000256" key="3">
    <source>
        <dbReference type="ARBA" id="ARBA00022638"/>
    </source>
</evidence>
<dbReference type="GO" id="GO:0003796">
    <property type="term" value="F:lysozyme activity"/>
    <property type="evidence" value="ECO:0007669"/>
    <property type="project" value="UniProtKB-EC"/>
</dbReference>
<dbReference type="GO" id="GO:0031640">
    <property type="term" value="P:killing of cells of another organism"/>
    <property type="evidence" value="ECO:0007669"/>
    <property type="project" value="UniProtKB-KW"/>
</dbReference>
<dbReference type="GO" id="GO:0009253">
    <property type="term" value="P:peptidoglycan catabolic process"/>
    <property type="evidence" value="ECO:0007669"/>
    <property type="project" value="InterPro"/>
</dbReference>
<dbReference type="InterPro" id="IPR051018">
    <property type="entry name" value="Bacteriophage_GH24"/>
</dbReference>
<keyword evidence="7" id="KW-0472">Membrane</keyword>
<dbReference type="AlphaFoldDB" id="A0A0T9UVG3"/>
<dbReference type="InterPro" id="IPR034690">
    <property type="entry name" value="Endolysin_T4_type"/>
</dbReference>
<reference evidence="9" key="1">
    <citation type="submission" date="2015-03" db="EMBL/GenBank/DDBJ databases">
        <authorList>
            <consortium name="Pathogen Informatics"/>
        </authorList>
    </citation>
    <scope>NUCLEOTIDE SEQUENCE [LARGE SCALE GENOMIC DNA]</scope>
    <source>
        <strain evidence="9">IP27925</strain>
    </source>
</reference>
<evidence type="ECO:0000256" key="2">
    <source>
        <dbReference type="ARBA" id="ARBA00022529"/>
    </source>
</evidence>
<keyword evidence="7" id="KW-0812">Transmembrane</keyword>
<keyword evidence="3 6" id="KW-0081">Bacteriolytic enzyme</keyword>
<evidence type="ECO:0000256" key="4">
    <source>
        <dbReference type="ARBA" id="ARBA00022801"/>
    </source>
</evidence>
<dbReference type="InterPro" id="IPR043688">
    <property type="entry name" value="SAR_endolysin-like"/>
</dbReference>
<keyword evidence="7" id="KW-1133">Transmembrane helix</keyword>
<dbReference type="GO" id="GO:0016998">
    <property type="term" value="P:cell wall macromolecule catabolic process"/>
    <property type="evidence" value="ECO:0007669"/>
    <property type="project" value="InterPro"/>
</dbReference>
<name>A0A0T9UVG3_YERAE</name>
<keyword evidence="4 6" id="KW-0378">Hydrolase</keyword>
<keyword evidence="5 6" id="KW-0326">Glycosidase</keyword>
<comment type="catalytic activity">
    <reaction evidence="1 6">
        <text>Hydrolysis of (1-&gt;4)-beta-linkages between N-acetylmuramic acid and N-acetyl-D-glucosamine residues in a peptidoglycan and between N-acetyl-D-glucosamine residues in chitodextrins.</text>
        <dbReference type="EC" id="3.2.1.17"/>
    </reaction>
</comment>
<protein>
    <recommendedName>
        <fullName evidence="6">Lysozyme</fullName>
        <ecNumber evidence="6">3.2.1.17</ecNumber>
    </recommendedName>
</protein>
<dbReference type="Gene3D" id="1.10.530.40">
    <property type="match status" value="1"/>
</dbReference>
<evidence type="ECO:0000256" key="5">
    <source>
        <dbReference type="ARBA" id="ARBA00023295"/>
    </source>
</evidence>
<dbReference type="EC" id="3.2.1.17" evidence="6"/>
<dbReference type="Pfam" id="PF00959">
    <property type="entry name" value="Phage_lysozyme"/>
    <property type="match status" value="1"/>
</dbReference>
<evidence type="ECO:0000256" key="1">
    <source>
        <dbReference type="ARBA" id="ARBA00000632"/>
    </source>
</evidence>
<proteinExistence type="inferred from homology"/>
<dbReference type="SUPFAM" id="SSF53955">
    <property type="entry name" value="Lysozyme-like"/>
    <property type="match status" value="1"/>
</dbReference>
<evidence type="ECO:0000313" key="8">
    <source>
        <dbReference type="EMBL" id="CNL75370.1"/>
    </source>
</evidence>
<accession>A0A0T9UVG3</accession>
<gene>
    <name evidence="8" type="ORF">ERS008460_03690</name>
</gene>
<evidence type="ECO:0000256" key="7">
    <source>
        <dbReference type="SAM" id="Phobius"/>
    </source>
</evidence>
<feature type="transmembrane region" description="Helical" evidence="7">
    <location>
        <begin position="12"/>
        <end position="33"/>
    </location>
</feature>
<dbReference type="InterPro" id="IPR023347">
    <property type="entry name" value="Lysozyme_dom_sf"/>
</dbReference>
<keyword evidence="2 6" id="KW-0929">Antimicrobial</keyword>